<dbReference type="InterPro" id="IPR045851">
    <property type="entry name" value="AMP-bd_C_sf"/>
</dbReference>
<dbReference type="SUPFAM" id="SSF56801">
    <property type="entry name" value="Acetyl-CoA synthetase-like"/>
    <property type="match status" value="1"/>
</dbReference>
<dbReference type="InterPro" id="IPR050237">
    <property type="entry name" value="ATP-dep_AMP-bd_enzyme"/>
</dbReference>
<proteinExistence type="predicted"/>
<dbReference type="Proteomes" id="UP000641386">
    <property type="component" value="Unassembled WGS sequence"/>
</dbReference>
<sequence>MRPTRPPTAELADRYRTRGAWRDRPVAGYLRRAAATWPDALAVVDGERRMTFAEVDRQATALAAALHTHGIGQDDVVSFQLPNRAEAVVLFQAIMKVGAVAHPIVPIYRGHELRFILRQARTKIVFVPGRYRGFDYPDLYRHLRDDLPELREVVIVGDGADESAPPALTIAWETFLSTAGPDPETTVRALPDPDPDQVCLLLYTSGTTADPKGVLHSHNTLVFENFSMIDRFALNERDVIFNPSPVTHITGVNCALVLPFLLGAPVVLQDLWDPALALRRINGNGASFAIFSTPFLTGLLAAVEAADATAPSLRYLVCGGAEIPDDLTRRAAGRLGVVTRMYGATEGPSVTAADRWAPAGIRTRSDGTPLAPTEVVVSDGSGGAAPPGVLGEVLWRGPDTCLGYLDERLNDAAFTPDGWFRSGDLARFDEHGALHIEGRIKDIVNRSGEKISVHDVENLLGEHPAVAEVAVVAGPDDRTGERACAFVVTSGTEELTLEDIGAHLTAREVATQKIPESLFVVDTLPYTVSGKIKKFALREWLRDREGNAQTAAGMTVLAVHER</sequence>
<dbReference type="Gene3D" id="3.40.50.12780">
    <property type="entry name" value="N-terminal domain of ligase-like"/>
    <property type="match status" value="1"/>
</dbReference>
<protein>
    <submittedName>
        <fullName evidence="3">Cyclohexanecarboxylate-CoA ligase</fullName>
    </submittedName>
</protein>
<evidence type="ECO:0000313" key="4">
    <source>
        <dbReference type="Proteomes" id="UP000641386"/>
    </source>
</evidence>
<dbReference type="InterPro" id="IPR000873">
    <property type="entry name" value="AMP-dep_synth/lig_dom"/>
</dbReference>
<evidence type="ECO:0000313" key="3">
    <source>
        <dbReference type="EMBL" id="GHE94209.1"/>
    </source>
</evidence>
<dbReference type="PANTHER" id="PTHR43767">
    <property type="entry name" value="LONG-CHAIN-FATTY-ACID--COA LIGASE"/>
    <property type="match status" value="1"/>
</dbReference>
<dbReference type="RefSeq" id="WP_189904894.1">
    <property type="nucleotide sequence ID" value="NZ_BNBC01000032.1"/>
</dbReference>
<accession>A0A919A8M6</accession>
<feature type="domain" description="AMP-binding enzyme C-terminal" evidence="2">
    <location>
        <begin position="456"/>
        <end position="531"/>
    </location>
</feature>
<keyword evidence="4" id="KW-1185">Reference proteome</keyword>
<organism evidence="3 4">
    <name type="scientific">Streptomyces spiralis</name>
    <dbReference type="NCBI Taxonomy" id="66376"/>
    <lineage>
        <taxon>Bacteria</taxon>
        <taxon>Bacillati</taxon>
        <taxon>Actinomycetota</taxon>
        <taxon>Actinomycetes</taxon>
        <taxon>Kitasatosporales</taxon>
        <taxon>Streptomycetaceae</taxon>
        <taxon>Streptomyces</taxon>
    </lineage>
</organism>
<keyword evidence="3" id="KW-0436">Ligase</keyword>
<comment type="caution">
    <text evidence="3">The sequence shown here is derived from an EMBL/GenBank/DDBJ whole genome shotgun (WGS) entry which is preliminary data.</text>
</comment>
<reference evidence="3" key="1">
    <citation type="journal article" date="2014" name="Int. J. Syst. Evol. Microbiol.">
        <title>Complete genome sequence of Corynebacterium casei LMG S-19264T (=DSM 44701T), isolated from a smear-ripened cheese.</title>
        <authorList>
            <consortium name="US DOE Joint Genome Institute (JGI-PGF)"/>
            <person name="Walter F."/>
            <person name="Albersmeier A."/>
            <person name="Kalinowski J."/>
            <person name="Ruckert C."/>
        </authorList>
    </citation>
    <scope>NUCLEOTIDE SEQUENCE</scope>
    <source>
        <strain evidence="3">JCM 3302</strain>
    </source>
</reference>
<dbReference type="Pfam" id="PF13193">
    <property type="entry name" value="AMP-binding_C"/>
    <property type="match status" value="1"/>
</dbReference>
<name>A0A919A8M6_9ACTN</name>
<dbReference type="EMBL" id="BNBC01000032">
    <property type="protein sequence ID" value="GHE94209.1"/>
    <property type="molecule type" value="Genomic_DNA"/>
</dbReference>
<gene>
    <name evidence="3" type="ORF">GCM10014715_58040</name>
</gene>
<reference evidence="3" key="2">
    <citation type="submission" date="2020-09" db="EMBL/GenBank/DDBJ databases">
        <authorList>
            <person name="Sun Q."/>
            <person name="Ohkuma M."/>
        </authorList>
    </citation>
    <scope>NUCLEOTIDE SEQUENCE</scope>
    <source>
        <strain evidence="3">JCM 3302</strain>
    </source>
</reference>
<dbReference type="GO" id="GO:0016878">
    <property type="term" value="F:acid-thiol ligase activity"/>
    <property type="evidence" value="ECO:0007669"/>
    <property type="project" value="UniProtKB-ARBA"/>
</dbReference>
<evidence type="ECO:0000259" key="1">
    <source>
        <dbReference type="Pfam" id="PF00501"/>
    </source>
</evidence>
<evidence type="ECO:0000259" key="2">
    <source>
        <dbReference type="Pfam" id="PF13193"/>
    </source>
</evidence>
<dbReference type="InterPro" id="IPR025110">
    <property type="entry name" value="AMP-bd_C"/>
</dbReference>
<dbReference type="PANTHER" id="PTHR43767:SF1">
    <property type="entry name" value="NONRIBOSOMAL PEPTIDE SYNTHASE PES1 (EUROFUNG)-RELATED"/>
    <property type="match status" value="1"/>
</dbReference>
<dbReference type="InterPro" id="IPR042099">
    <property type="entry name" value="ANL_N_sf"/>
</dbReference>
<feature type="domain" description="AMP-dependent synthetase/ligase" evidence="1">
    <location>
        <begin position="30"/>
        <end position="405"/>
    </location>
</feature>
<dbReference type="Pfam" id="PF00501">
    <property type="entry name" value="AMP-binding"/>
    <property type="match status" value="1"/>
</dbReference>
<dbReference type="Gene3D" id="3.30.300.30">
    <property type="match status" value="1"/>
</dbReference>
<dbReference type="AlphaFoldDB" id="A0A919A8M6"/>